<dbReference type="Pfam" id="PF17848">
    <property type="entry name" value="Zn_ribbon_ACC"/>
    <property type="match status" value="1"/>
</dbReference>
<protein>
    <recommendedName>
        <fullName evidence="13">Acetyl-coenzyme A carboxylase carboxyl transferase subunit beta</fullName>
        <shortName evidence="13">ACCase subunit beta</shortName>
        <shortName evidence="13">Acetyl-CoA carboxylase carboxyltransferase subunit beta</shortName>
        <ecNumber evidence="13">2.1.3.15</ecNumber>
    </recommendedName>
</protein>
<evidence type="ECO:0000256" key="9">
    <source>
        <dbReference type="ARBA" id="ARBA00022840"/>
    </source>
</evidence>
<comment type="subcellular location">
    <subcellularLocation>
        <location evidence="1 13">Cytoplasm</location>
    </subcellularLocation>
</comment>
<keyword evidence="4 13" id="KW-0479">Metal-binding</keyword>
<dbReference type="GO" id="GO:0005524">
    <property type="term" value="F:ATP binding"/>
    <property type="evidence" value="ECO:0007669"/>
    <property type="project" value="UniProtKB-KW"/>
</dbReference>
<dbReference type="PROSITE" id="PS50980">
    <property type="entry name" value="COA_CT_NTER"/>
    <property type="match status" value="1"/>
</dbReference>
<comment type="pathway">
    <text evidence="13">Lipid metabolism; malonyl-CoA biosynthesis; malonyl-CoA from acetyl-CoA: step 1/1.</text>
</comment>
<comment type="function">
    <text evidence="12 13">Component of the acetyl coenzyme A carboxylase (ACC) complex. Biotin carboxylase (BC) catalyzes the carboxylation of biotin on its carrier protein (BCCP) and then the CO(2) group is transferred by the transcarboxylase to acetyl-CoA to form malonyl-CoA.</text>
</comment>
<evidence type="ECO:0000256" key="7">
    <source>
        <dbReference type="ARBA" id="ARBA00022832"/>
    </source>
</evidence>
<keyword evidence="10 13" id="KW-0443">Lipid metabolism</keyword>
<comment type="caution">
    <text evidence="15">The sequence shown here is derived from an EMBL/GenBank/DDBJ whole genome shotgun (WGS) entry which is preliminary data.</text>
</comment>
<name>A0A523XPM9_UNCT6</name>
<evidence type="ECO:0000313" key="16">
    <source>
        <dbReference type="Proteomes" id="UP000315534"/>
    </source>
</evidence>
<dbReference type="GO" id="GO:2001295">
    <property type="term" value="P:malonyl-CoA biosynthetic process"/>
    <property type="evidence" value="ECO:0007669"/>
    <property type="project" value="UniProtKB-UniRule"/>
</dbReference>
<evidence type="ECO:0000256" key="10">
    <source>
        <dbReference type="ARBA" id="ARBA00023098"/>
    </source>
</evidence>
<dbReference type="EMBL" id="SOIP01000263">
    <property type="protein sequence ID" value="TET81202.1"/>
    <property type="molecule type" value="Genomic_DNA"/>
</dbReference>
<dbReference type="HAMAP" id="MF_01395">
    <property type="entry name" value="AcetylCoA_CT_beta"/>
    <property type="match status" value="1"/>
</dbReference>
<gene>
    <name evidence="13" type="primary">accD</name>
    <name evidence="15" type="ORF">E3J38_04325</name>
</gene>
<evidence type="ECO:0000256" key="13">
    <source>
        <dbReference type="HAMAP-Rule" id="MF_01395"/>
    </source>
</evidence>
<evidence type="ECO:0000256" key="1">
    <source>
        <dbReference type="ARBA" id="ARBA00004496"/>
    </source>
</evidence>
<evidence type="ECO:0000256" key="4">
    <source>
        <dbReference type="ARBA" id="ARBA00022723"/>
    </source>
</evidence>
<evidence type="ECO:0000313" key="15">
    <source>
        <dbReference type="EMBL" id="TET81202.1"/>
    </source>
</evidence>
<dbReference type="InterPro" id="IPR034733">
    <property type="entry name" value="AcCoA_carboxyl_beta"/>
</dbReference>
<dbReference type="NCBIfam" id="TIGR00515">
    <property type="entry name" value="accD"/>
    <property type="match status" value="1"/>
</dbReference>
<dbReference type="SUPFAM" id="SSF52096">
    <property type="entry name" value="ClpP/crotonase"/>
    <property type="match status" value="1"/>
</dbReference>
<evidence type="ECO:0000259" key="14">
    <source>
        <dbReference type="PROSITE" id="PS50980"/>
    </source>
</evidence>
<evidence type="ECO:0000256" key="3">
    <source>
        <dbReference type="ARBA" id="ARBA00022679"/>
    </source>
</evidence>
<feature type="zinc finger region" description="C4-type" evidence="13">
    <location>
        <begin position="32"/>
        <end position="54"/>
    </location>
</feature>
<feature type="binding site" evidence="13">
    <location>
        <position position="35"/>
    </location>
    <ligand>
        <name>Zn(2+)</name>
        <dbReference type="ChEBI" id="CHEBI:29105"/>
    </ligand>
</feature>
<dbReference type="AlphaFoldDB" id="A0A523XPM9"/>
<evidence type="ECO:0000256" key="6">
    <source>
        <dbReference type="ARBA" id="ARBA00022771"/>
    </source>
</evidence>
<dbReference type="InterPro" id="IPR011762">
    <property type="entry name" value="COA_CT_N"/>
</dbReference>
<comment type="cofactor">
    <cofactor evidence="13">
        <name>Zn(2+)</name>
        <dbReference type="ChEBI" id="CHEBI:29105"/>
    </cofactor>
    <text evidence="13">Binds 1 zinc ion per subunit.</text>
</comment>
<feature type="binding site" evidence="13">
    <location>
        <position position="32"/>
    </location>
    <ligand>
        <name>Zn(2+)</name>
        <dbReference type="ChEBI" id="CHEBI:29105"/>
    </ligand>
</feature>
<keyword evidence="11 13" id="KW-0275">Fatty acid biosynthesis</keyword>
<keyword evidence="13" id="KW-0963">Cytoplasm</keyword>
<dbReference type="PANTHER" id="PTHR42995:SF5">
    <property type="entry name" value="ACETYL-COENZYME A CARBOXYLASE CARBOXYL TRANSFERASE SUBUNIT BETA, CHLOROPLASTIC"/>
    <property type="match status" value="1"/>
</dbReference>
<comment type="subunit">
    <text evidence="13">Acetyl-CoA carboxylase is a heterohexamer composed of biotin carboxyl carrier protein (AccB), biotin carboxylase (AccC) and two subunits each of ACCase subunit alpha (AccA) and ACCase subunit beta (AccD).</text>
</comment>
<keyword evidence="15" id="KW-0436">Ligase</keyword>
<dbReference type="Proteomes" id="UP000315534">
    <property type="component" value="Unassembled WGS sequence"/>
</dbReference>
<keyword evidence="5 13" id="KW-0547">Nucleotide-binding</keyword>
<evidence type="ECO:0000256" key="12">
    <source>
        <dbReference type="ARBA" id="ARBA00025280"/>
    </source>
</evidence>
<dbReference type="PRINTS" id="PR01070">
    <property type="entry name" value="ACCCTRFRASEB"/>
</dbReference>
<dbReference type="GO" id="GO:0006633">
    <property type="term" value="P:fatty acid biosynthetic process"/>
    <property type="evidence" value="ECO:0007669"/>
    <property type="project" value="UniProtKB-KW"/>
</dbReference>
<reference evidence="15 16" key="1">
    <citation type="submission" date="2019-03" db="EMBL/GenBank/DDBJ databases">
        <title>Metabolic potential of uncultured bacteria and archaea associated with petroleum seepage in deep-sea sediments.</title>
        <authorList>
            <person name="Dong X."/>
            <person name="Hubert C."/>
        </authorList>
    </citation>
    <scope>NUCLEOTIDE SEQUENCE [LARGE SCALE GENOMIC DNA]</scope>
    <source>
        <strain evidence="15">E29_bin36</strain>
    </source>
</reference>
<feature type="domain" description="CoA carboxyltransferase N-terminal" evidence="14">
    <location>
        <begin position="28"/>
        <end position="282"/>
    </location>
</feature>
<dbReference type="GO" id="GO:0016743">
    <property type="term" value="F:carboxyl- or carbamoyltransferase activity"/>
    <property type="evidence" value="ECO:0007669"/>
    <property type="project" value="UniProtKB-UniRule"/>
</dbReference>
<feature type="binding site" evidence="13">
    <location>
        <position position="54"/>
    </location>
    <ligand>
        <name>Zn(2+)</name>
        <dbReference type="ChEBI" id="CHEBI:29105"/>
    </ligand>
</feature>
<comment type="catalytic activity">
    <reaction evidence="13">
        <text>N(6)-carboxybiotinyl-L-lysyl-[protein] + acetyl-CoA = N(6)-biotinyl-L-lysyl-[protein] + malonyl-CoA</text>
        <dbReference type="Rhea" id="RHEA:54728"/>
        <dbReference type="Rhea" id="RHEA-COMP:10505"/>
        <dbReference type="Rhea" id="RHEA-COMP:10506"/>
        <dbReference type="ChEBI" id="CHEBI:57288"/>
        <dbReference type="ChEBI" id="CHEBI:57384"/>
        <dbReference type="ChEBI" id="CHEBI:83144"/>
        <dbReference type="ChEBI" id="CHEBI:83145"/>
        <dbReference type="EC" id="2.1.3.15"/>
    </reaction>
</comment>
<evidence type="ECO:0000256" key="2">
    <source>
        <dbReference type="ARBA" id="ARBA00022516"/>
    </source>
</evidence>
<dbReference type="InterPro" id="IPR029045">
    <property type="entry name" value="ClpP/crotonase-like_dom_sf"/>
</dbReference>
<organism evidence="15 16">
    <name type="scientific">candidate division TA06 bacterium</name>
    <dbReference type="NCBI Taxonomy" id="2250710"/>
    <lineage>
        <taxon>Bacteria</taxon>
        <taxon>Bacteria division TA06</taxon>
    </lineage>
</organism>
<dbReference type="InterPro" id="IPR000438">
    <property type="entry name" value="Acetyl_CoA_COase_Trfase_b_su"/>
</dbReference>
<sequence length="282" mass="31364">MILVHIPWFKRPREERKPQKRREIPDGLWMKCDGCGEILYKKELERNLWVCGKCDYHFRIGSRQYARILLDKGVLAEMNGNLGSVDVLNFPEYRRKLRVSAERSGTPEAITCGEGTIDGKRVVMAIMDFKFMGGSMGSVVGEKVARSAREAKKKRIPLVIVCASGGARMQEGIISLMQMAKTSASLAELSREGIAYISVLTNPTTAGVMASYASLGDVIVAEPGALIGFTGPRVIMQTIGEELPEGFQRSEFLLKHGMIDMIVHRGELRQLLSRLLDFLGEQ</sequence>
<proteinExistence type="inferred from homology"/>
<evidence type="ECO:0000256" key="5">
    <source>
        <dbReference type="ARBA" id="ARBA00022741"/>
    </source>
</evidence>
<dbReference type="Pfam" id="PF01039">
    <property type="entry name" value="Carboxyl_trans"/>
    <property type="match status" value="1"/>
</dbReference>
<dbReference type="GO" id="GO:0009317">
    <property type="term" value="C:acetyl-CoA carboxylase complex"/>
    <property type="evidence" value="ECO:0007669"/>
    <property type="project" value="InterPro"/>
</dbReference>
<dbReference type="Gene3D" id="3.90.226.10">
    <property type="entry name" value="2-enoyl-CoA Hydratase, Chain A, domain 1"/>
    <property type="match status" value="1"/>
</dbReference>
<feature type="binding site" evidence="13">
    <location>
        <position position="51"/>
    </location>
    <ligand>
        <name>Zn(2+)</name>
        <dbReference type="ChEBI" id="CHEBI:29105"/>
    </ligand>
</feature>
<dbReference type="PANTHER" id="PTHR42995">
    <property type="entry name" value="ACETYL-COENZYME A CARBOXYLASE CARBOXYL TRANSFERASE SUBUNIT BETA, CHLOROPLASTIC"/>
    <property type="match status" value="1"/>
</dbReference>
<dbReference type="UniPathway" id="UPA00655">
    <property type="reaction ID" value="UER00711"/>
</dbReference>
<accession>A0A523XPM9</accession>
<dbReference type="EC" id="2.1.3.15" evidence="13"/>
<keyword evidence="6 13" id="KW-0863">Zinc-finger</keyword>
<keyword evidence="2 13" id="KW-0444">Lipid biosynthesis</keyword>
<comment type="similarity">
    <text evidence="13">Belongs to the AccD/PCCB family.</text>
</comment>
<evidence type="ECO:0000256" key="8">
    <source>
        <dbReference type="ARBA" id="ARBA00022833"/>
    </source>
</evidence>
<dbReference type="GO" id="GO:0008270">
    <property type="term" value="F:zinc ion binding"/>
    <property type="evidence" value="ECO:0007669"/>
    <property type="project" value="UniProtKB-UniRule"/>
</dbReference>
<keyword evidence="9 13" id="KW-0067">ATP-binding</keyword>
<keyword evidence="7 13" id="KW-0276">Fatty acid metabolism</keyword>
<keyword evidence="8 13" id="KW-0862">Zinc</keyword>
<keyword evidence="3 13" id="KW-0808">Transferase</keyword>
<dbReference type="GO" id="GO:0003989">
    <property type="term" value="F:acetyl-CoA carboxylase activity"/>
    <property type="evidence" value="ECO:0007669"/>
    <property type="project" value="InterPro"/>
</dbReference>
<dbReference type="InterPro" id="IPR041010">
    <property type="entry name" value="Znf-ACC"/>
</dbReference>
<evidence type="ECO:0000256" key="11">
    <source>
        <dbReference type="ARBA" id="ARBA00023160"/>
    </source>
</evidence>